<evidence type="ECO:0000256" key="2">
    <source>
        <dbReference type="SAM" id="Phobius"/>
    </source>
</evidence>
<feature type="transmembrane region" description="Helical" evidence="2">
    <location>
        <begin position="38"/>
        <end position="62"/>
    </location>
</feature>
<keyword evidence="2" id="KW-0812">Transmembrane</keyword>
<dbReference type="Proteomes" id="UP001341840">
    <property type="component" value="Unassembled WGS sequence"/>
</dbReference>
<protein>
    <submittedName>
        <fullName evidence="3">Uncharacterized protein</fullName>
    </submittedName>
</protein>
<name>A0ABU6UHL6_9FABA</name>
<evidence type="ECO:0000256" key="1">
    <source>
        <dbReference type="SAM" id="MobiDB-lite"/>
    </source>
</evidence>
<feature type="region of interest" description="Disordered" evidence="1">
    <location>
        <begin position="1"/>
        <end position="34"/>
    </location>
</feature>
<dbReference type="EMBL" id="JASCZI010121247">
    <property type="protein sequence ID" value="MED6160792.1"/>
    <property type="molecule type" value="Genomic_DNA"/>
</dbReference>
<keyword evidence="4" id="KW-1185">Reference proteome</keyword>
<comment type="caution">
    <text evidence="3">The sequence shown here is derived from an EMBL/GenBank/DDBJ whole genome shotgun (WGS) entry which is preliminary data.</text>
</comment>
<evidence type="ECO:0000313" key="3">
    <source>
        <dbReference type="EMBL" id="MED6160792.1"/>
    </source>
</evidence>
<gene>
    <name evidence="3" type="ORF">PIB30_054626</name>
</gene>
<sequence>MRGSKPKLISPKSETLASTSPFSNPVNQSSRPSPESSIAAYLLQSVVSLVIPCLLVIGFLGIHHRTEPSSTNCRPQLRRPASPSCVVRFCVISASPSCVTVVCLKLCVATHQL</sequence>
<proteinExistence type="predicted"/>
<keyword evidence="2" id="KW-1133">Transmembrane helix</keyword>
<keyword evidence="2" id="KW-0472">Membrane</keyword>
<organism evidence="3 4">
    <name type="scientific">Stylosanthes scabra</name>
    <dbReference type="NCBI Taxonomy" id="79078"/>
    <lineage>
        <taxon>Eukaryota</taxon>
        <taxon>Viridiplantae</taxon>
        <taxon>Streptophyta</taxon>
        <taxon>Embryophyta</taxon>
        <taxon>Tracheophyta</taxon>
        <taxon>Spermatophyta</taxon>
        <taxon>Magnoliopsida</taxon>
        <taxon>eudicotyledons</taxon>
        <taxon>Gunneridae</taxon>
        <taxon>Pentapetalae</taxon>
        <taxon>rosids</taxon>
        <taxon>fabids</taxon>
        <taxon>Fabales</taxon>
        <taxon>Fabaceae</taxon>
        <taxon>Papilionoideae</taxon>
        <taxon>50 kb inversion clade</taxon>
        <taxon>dalbergioids sensu lato</taxon>
        <taxon>Dalbergieae</taxon>
        <taxon>Pterocarpus clade</taxon>
        <taxon>Stylosanthes</taxon>
    </lineage>
</organism>
<feature type="compositionally biased region" description="Polar residues" evidence="1">
    <location>
        <begin position="12"/>
        <end position="34"/>
    </location>
</feature>
<evidence type="ECO:0000313" key="4">
    <source>
        <dbReference type="Proteomes" id="UP001341840"/>
    </source>
</evidence>
<accession>A0ABU6UHL6</accession>
<reference evidence="3 4" key="1">
    <citation type="journal article" date="2023" name="Plants (Basel)">
        <title>Bridging the Gap: Combining Genomics and Transcriptomics Approaches to Understand Stylosanthes scabra, an Orphan Legume from the Brazilian Caatinga.</title>
        <authorList>
            <person name="Ferreira-Neto J.R.C."/>
            <person name="da Silva M.D."/>
            <person name="Binneck E."/>
            <person name="de Melo N.F."/>
            <person name="da Silva R.H."/>
            <person name="de Melo A.L.T.M."/>
            <person name="Pandolfi V."/>
            <person name="Bustamante F.O."/>
            <person name="Brasileiro-Vidal A.C."/>
            <person name="Benko-Iseppon A.M."/>
        </authorList>
    </citation>
    <scope>NUCLEOTIDE SEQUENCE [LARGE SCALE GENOMIC DNA]</scope>
    <source>
        <tissue evidence="3">Leaves</tissue>
    </source>
</reference>